<organism evidence="5 6">
    <name type="scientific">Methyloprofundus sedimenti</name>
    <dbReference type="NCBI Taxonomy" id="1420851"/>
    <lineage>
        <taxon>Bacteria</taxon>
        <taxon>Pseudomonadati</taxon>
        <taxon>Pseudomonadota</taxon>
        <taxon>Gammaproteobacteria</taxon>
        <taxon>Methylococcales</taxon>
        <taxon>Methylococcaceae</taxon>
        <taxon>Methyloprofundus</taxon>
    </lineage>
</organism>
<dbReference type="Pfam" id="PF00497">
    <property type="entry name" value="SBP_bac_3"/>
    <property type="match status" value="1"/>
</dbReference>
<dbReference type="AlphaFoldDB" id="A0A1V8M6B8"/>
<dbReference type="RefSeq" id="WP_080521712.1">
    <property type="nucleotide sequence ID" value="NZ_LPUF01000001.1"/>
</dbReference>
<dbReference type="PANTHER" id="PTHR35936">
    <property type="entry name" value="MEMBRANE-BOUND LYTIC MUREIN TRANSGLYCOSYLASE F"/>
    <property type="match status" value="1"/>
</dbReference>
<gene>
    <name evidence="5" type="ORF">AU255_04150</name>
</gene>
<evidence type="ECO:0000313" key="5">
    <source>
        <dbReference type="EMBL" id="OQK17099.1"/>
    </source>
</evidence>
<dbReference type="PANTHER" id="PTHR35936:SF25">
    <property type="entry name" value="ABC TRANSPORTER SUBSTRATE-BINDING PROTEIN"/>
    <property type="match status" value="1"/>
</dbReference>
<dbReference type="Proteomes" id="UP000191980">
    <property type="component" value="Unassembled WGS sequence"/>
</dbReference>
<name>A0A1V8M6B8_9GAMM</name>
<evidence type="ECO:0000256" key="2">
    <source>
        <dbReference type="ARBA" id="ARBA00022729"/>
    </source>
</evidence>
<comment type="caution">
    <text evidence="5">The sequence shown here is derived from an EMBL/GenBank/DDBJ whole genome shotgun (WGS) entry which is preliminary data.</text>
</comment>
<dbReference type="EMBL" id="LPUF01000001">
    <property type="protein sequence ID" value="OQK17099.1"/>
    <property type="molecule type" value="Genomic_DNA"/>
</dbReference>
<dbReference type="SMART" id="SM00062">
    <property type="entry name" value="PBPb"/>
    <property type="match status" value="1"/>
</dbReference>
<feature type="domain" description="Solute-binding protein family 3/N-terminal" evidence="4">
    <location>
        <begin position="23"/>
        <end position="243"/>
    </location>
</feature>
<feature type="signal peptide" evidence="3">
    <location>
        <begin position="1"/>
        <end position="23"/>
    </location>
</feature>
<evidence type="ECO:0000313" key="6">
    <source>
        <dbReference type="Proteomes" id="UP000191980"/>
    </source>
</evidence>
<dbReference type="SUPFAM" id="SSF53850">
    <property type="entry name" value="Periplasmic binding protein-like II"/>
    <property type="match status" value="1"/>
</dbReference>
<reference evidence="5 6" key="1">
    <citation type="submission" date="2015-12" db="EMBL/GenBank/DDBJ databases">
        <authorList>
            <person name="Shamseldin A."/>
            <person name="Moawad H."/>
            <person name="Abd El-Rahim W.M."/>
            <person name="Sadowsky M.J."/>
        </authorList>
    </citation>
    <scope>NUCLEOTIDE SEQUENCE [LARGE SCALE GENOMIC DNA]</scope>
    <source>
        <strain evidence="5 6">WF1</strain>
    </source>
</reference>
<keyword evidence="6" id="KW-1185">Reference proteome</keyword>
<protein>
    <recommendedName>
        <fullName evidence="4">Solute-binding protein family 3/N-terminal domain-containing protein</fullName>
    </recommendedName>
</protein>
<sequence>MILRPLLLLILLNLFIQSCSAQAISIVSSQWAPYVDDSLQRKGLAVELVDKALQRKGYQPTLHIYNWKRALEGVEIGVFDATCAIWKTPERERYLVYSEPYLTNTISFIKKKNLPIEYHSLADLQGLIIGVVRNYAYDESFNNARGLIKIPENFIVQNLQKLNNGTIDLTLGDERAINYMLEKFLPKHVDSFEFIKPALTSKKLYLAVSRSNKAAQTIIEDFNQAIKEMQQDGSYDQIVSKYKY</sequence>
<dbReference type="InterPro" id="IPR001638">
    <property type="entry name" value="Solute-binding_3/MltF_N"/>
</dbReference>
<accession>A0A1V8M6B8</accession>
<proteinExistence type="inferred from homology"/>
<keyword evidence="2 3" id="KW-0732">Signal</keyword>
<evidence type="ECO:0000256" key="3">
    <source>
        <dbReference type="SAM" id="SignalP"/>
    </source>
</evidence>
<evidence type="ECO:0000259" key="4">
    <source>
        <dbReference type="SMART" id="SM00062"/>
    </source>
</evidence>
<dbReference type="STRING" id="1420851.AU255_04150"/>
<dbReference type="Gene3D" id="3.40.190.10">
    <property type="entry name" value="Periplasmic binding protein-like II"/>
    <property type="match status" value="2"/>
</dbReference>
<comment type="similarity">
    <text evidence="1">Belongs to the bacterial solute-binding protein 3 family.</text>
</comment>
<dbReference type="PROSITE" id="PS51257">
    <property type="entry name" value="PROKAR_LIPOPROTEIN"/>
    <property type="match status" value="1"/>
</dbReference>
<feature type="chain" id="PRO_5012076717" description="Solute-binding protein family 3/N-terminal domain-containing protein" evidence="3">
    <location>
        <begin position="24"/>
        <end position="244"/>
    </location>
</feature>
<evidence type="ECO:0000256" key="1">
    <source>
        <dbReference type="ARBA" id="ARBA00010333"/>
    </source>
</evidence>